<keyword evidence="10" id="KW-1185">Reference proteome</keyword>
<dbReference type="Proteomes" id="UP000198510">
    <property type="component" value="Unassembled WGS sequence"/>
</dbReference>
<dbReference type="NCBIfam" id="TIGR04056">
    <property type="entry name" value="OMP_RagA_SusC"/>
    <property type="match status" value="1"/>
</dbReference>
<dbReference type="InterPro" id="IPR039426">
    <property type="entry name" value="TonB-dep_rcpt-like"/>
</dbReference>
<dbReference type="EMBL" id="FNFO01000004">
    <property type="protein sequence ID" value="SDL14271.1"/>
    <property type="molecule type" value="Genomic_DNA"/>
</dbReference>
<dbReference type="InterPro" id="IPR008969">
    <property type="entry name" value="CarboxyPept-like_regulatory"/>
</dbReference>
<evidence type="ECO:0000256" key="4">
    <source>
        <dbReference type="ARBA" id="ARBA00022692"/>
    </source>
</evidence>
<dbReference type="NCBIfam" id="TIGR04057">
    <property type="entry name" value="SusC_RagA_signa"/>
    <property type="match status" value="1"/>
</dbReference>
<evidence type="ECO:0000256" key="7">
    <source>
        <dbReference type="PROSITE-ProRule" id="PRU01360"/>
    </source>
</evidence>
<comment type="similarity">
    <text evidence="7">Belongs to the TonB-dependent receptor family.</text>
</comment>
<keyword evidence="6 7" id="KW-0998">Cell outer membrane</keyword>
<gene>
    <name evidence="9" type="ORF">SAMN05421823_104483</name>
</gene>
<evidence type="ECO:0000256" key="3">
    <source>
        <dbReference type="ARBA" id="ARBA00022452"/>
    </source>
</evidence>
<dbReference type="FunFam" id="2.60.40.1120:FF:000003">
    <property type="entry name" value="Outer membrane protein Omp121"/>
    <property type="match status" value="1"/>
</dbReference>
<dbReference type="Pfam" id="PF07715">
    <property type="entry name" value="Plug"/>
    <property type="match status" value="1"/>
</dbReference>
<comment type="subcellular location">
    <subcellularLocation>
        <location evidence="1 7">Cell outer membrane</location>
        <topology evidence="1 7">Multi-pass membrane protein</topology>
    </subcellularLocation>
</comment>
<organism evidence="9 10">
    <name type="scientific">Catalinimonas alkaloidigena</name>
    <dbReference type="NCBI Taxonomy" id="1075417"/>
    <lineage>
        <taxon>Bacteria</taxon>
        <taxon>Pseudomonadati</taxon>
        <taxon>Bacteroidota</taxon>
        <taxon>Cytophagia</taxon>
        <taxon>Cytophagales</taxon>
        <taxon>Catalimonadaceae</taxon>
        <taxon>Catalinimonas</taxon>
    </lineage>
</organism>
<reference evidence="9 10" key="1">
    <citation type="submission" date="2016-10" db="EMBL/GenBank/DDBJ databases">
        <authorList>
            <person name="de Groot N.N."/>
        </authorList>
    </citation>
    <scope>NUCLEOTIDE SEQUENCE [LARGE SCALE GENOMIC DNA]</scope>
    <source>
        <strain evidence="9 10">DSM 25186</strain>
    </source>
</reference>
<evidence type="ECO:0000313" key="10">
    <source>
        <dbReference type="Proteomes" id="UP000198510"/>
    </source>
</evidence>
<dbReference type="InterPro" id="IPR037066">
    <property type="entry name" value="Plug_dom_sf"/>
</dbReference>
<sequence>MQQLYSLLRVPRRRYGLLVALFGFTIFSVFGQNTPVTGTVTDTEGQPIPGVSITVKGTTKGTVTDLNGAFELSAADNEVLVFSFIGFLSKEIPVSGQATINVQLEEDVAQLDEVVVVGYGEQKRSDISGAVSQVEQKEIARSPAPNLSNNLVGRTAGIIATQRSGSPGDDQSNIFIRGIGTTGDASPLYVIDGIIRTARDFAQLNANEIESVSVLKDAASAAVFGVRGGNGVILVTTKRGVAGKMQIALNASYGIQERTRTPEYVGSYEWAMLYNEALVNQGQAPQYTDDDLQKYRDQSSPDTHPDTDWLSVLSTTAPMYNMGITANGGSDKVQYATSLSYLNQEGIVPSNVFKRYNFRSNIDANVTNTTKLSFDVSGRNESTNNVAAPELFRWLMSARPNLAPIKWSNGTYSSGPAYQALPENGYRNRLIQAFKGRVQLLQQLPVEGLSLKGIASFDKTLTDQKNWTFAKTPYYTLASDGSFVEAPRGATELYSDHNDYQSITLESHLNYMHTFGRSEVSGLVLYTQTKEYWNFISGLRTGYTLGIDELDFGSAANRNNRGYSGSSGRQGVVGRLNWTYASKYILEGSFRADGSEQFAPGNRWGFFPSASVAYVISRESFLENVPMINFLKLRGSYGVLGNDRLGGARFLYLQSFYQNGTAVFGDGNVQPAIFEGRLSSPNVTWETVKKLNIGFDATLWNNQLSVTADFFYDKRSDILGQRNLSVPSLLGIDLPFENLAKVDNKGIELVLGHQNSLSEDLRYSMNANLTFARNKVIYIDEPASENPNIRRTGRPLNAQFGYRALGLFQTVEEVQNAPTQIGDIAPGDIRYEDVNGDGKIDDLDRVYIGSSNTPEIIFGYNGNLAYKNFELSLLFQGGTRVQQYYSGEAAWPFFLGTSGVLKQNLDRWTPENTDASEPRVLINADNNHAGSSFWLRDASYVRLKNVEIAYNVPVANLKFVQGIRVYVNANNALTWTAIENFDPENDSGRGWGYPQFRIWNAGLNINF</sequence>
<evidence type="ECO:0000256" key="2">
    <source>
        <dbReference type="ARBA" id="ARBA00022448"/>
    </source>
</evidence>
<keyword evidence="2 7" id="KW-0813">Transport</keyword>
<dbReference type="Gene3D" id="2.40.170.20">
    <property type="entry name" value="TonB-dependent receptor, beta-barrel domain"/>
    <property type="match status" value="1"/>
</dbReference>
<name>A0A1G9HMR3_9BACT</name>
<dbReference type="Pfam" id="PF13715">
    <property type="entry name" value="CarbopepD_reg_2"/>
    <property type="match status" value="1"/>
</dbReference>
<dbReference type="SUPFAM" id="SSF49464">
    <property type="entry name" value="Carboxypeptidase regulatory domain-like"/>
    <property type="match status" value="1"/>
</dbReference>
<dbReference type="AlphaFoldDB" id="A0A1G9HMR3"/>
<accession>A0A1G9HMR3</accession>
<dbReference type="STRING" id="1075417.SAMN05421823_104483"/>
<dbReference type="InterPro" id="IPR012910">
    <property type="entry name" value="Plug_dom"/>
</dbReference>
<evidence type="ECO:0000256" key="5">
    <source>
        <dbReference type="ARBA" id="ARBA00023136"/>
    </source>
</evidence>
<evidence type="ECO:0000256" key="6">
    <source>
        <dbReference type="ARBA" id="ARBA00023237"/>
    </source>
</evidence>
<keyword evidence="3 7" id="KW-1134">Transmembrane beta strand</keyword>
<dbReference type="FunFam" id="2.170.130.10:FF:000003">
    <property type="entry name" value="SusC/RagA family TonB-linked outer membrane protein"/>
    <property type="match status" value="1"/>
</dbReference>
<dbReference type="InterPro" id="IPR023997">
    <property type="entry name" value="TonB-dep_OMP_SusC/RagA_CS"/>
</dbReference>
<protein>
    <submittedName>
        <fullName evidence="9">TonB-linked outer membrane protein, SusC/RagA family</fullName>
    </submittedName>
</protein>
<keyword evidence="4 7" id="KW-0812">Transmembrane</keyword>
<dbReference type="PROSITE" id="PS52016">
    <property type="entry name" value="TONB_DEPENDENT_REC_3"/>
    <property type="match status" value="1"/>
</dbReference>
<dbReference type="InterPro" id="IPR036942">
    <property type="entry name" value="Beta-barrel_TonB_sf"/>
</dbReference>
<proteinExistence type="inferred from homology"/>
<dbReference type="Gene3D" id="2.170.130.10">
    <property type="entry name" value="TonB-dependent receptor, plug domain"/>
    <property type="match status" value="1"/>
</dbReference>
<dbReference type="GO" id="GO:0009279">
    <property type="term" value="C:cell outer membrane"/>
    <property type="evidence" value="ECO:0007669"/>
    <property type="project" value="UniProtKB-SubCell"/>
</dbReference>
<dbReference type="OrthoDB" id="9768177at2"/>
<evidence type="ECO:0000259" key="8">
    <source>
        <dbReference type="Pfam" id="PF07715"/>
    </source>
</evidence>
<dbReference type="InterPro" id="IPR023996">
    <property type="entry name" value="TonB-dep_OMP_SusC/RagA"/>
</dbReference>
<dbReference type="SUPFAM" id="SSF56935">
    <property type="entry name" value="Porins"/>
    <property type="match status" value="1"/>
</dbReference>
<evidence type="ECO:0000313" key="9">
    <source>
        <dbReference type="EMBL" id="SDL14271.1"/>
    </source>
</evidence>
<dbReference type="RefSeq" id="WP_089682617.1">
    <property type="nucleotide sequence ID" value="NZ_FNFO01000004.1"/>
</dbReference>
<feature type="domain" description="TonB-dependent receptor plug" evidence="8">
    <location>
        <begin position="124"/>
        <end position="232"/>
    </location>
</feature>
<dbReference type="Gene3D" id="2.60.40.1120">
    <property type="entry name" value="Carboxypeptidase-like, regulatory domain"/>
    <property type="match status" value="1"/>
</dbReference>
<keyword evidence="5 7" id="KW-0472">Membrane</keyword>
<evidence type="ECO:0000256" key="1">
    <source>
        <dbReference type="ARBA" id="ARBA00004571"/>
    </source>
</evidence>